<dbReference type="SUPFAM" id="SSF56801">
    <property type="entry name" value="Acetyl-CoA synthetase-like"/>
    <property type="match status" value="1"/>
</dbReference>
<evidence type="ECO:0000313" key="6">
    <source>
        <dbReference type="Proteomes" id="UP001168528"/>
    </source>
</evidence>
<dbReference type="Pfam" id="PF00501">
    <property type="entry name" value="AMP-binding"/>
    <property type="match status" value="1"/>
</dbReference>
<dbReference type="Gene3D" id="3.40.50.980">
    <property type="match status" value="2"/>
</dbReference>
<evidence type="ECO:0000313" key="5">
    <source>
        <dbReference type="EMBL" id="MDO1450225.1"/>
    </source>
</evidence>
<feature type="domain" description="Carrier" evidence="4">
    <location>
        <begin position="518"/>
        <end position="593"/>
    </location>
</feature>
<reference evidence="5" key="1">
    <citation type="submission" date="2023-07" db="EMBL/GenBank/DDBJ databases">
        <title>The genome sequence of Rhodocytophaga aerolata KACC 12507.</title>
        <authorList>
            <person name="Zhang X."/>
        </authorList>
    </citation>
    <scope>NUCLEOTIDE SEQUENCE</scope>
    <source>
        <strain evidence="5">KACC 12507</strain>
    </source>
</reference>
<dbReference type="Pfam" id="PF00550">
    <property type="entry name" value="PP-binding"/>
    <property type="match status" value="1"/>
</dbReference>
<evidence type="ECO:0000256" key="2">
    <source>
        <dbReference type="ARBA" id="ARBA00022450"/>
    </source>
</evidence>
<dbReference type="NCBIfam" id="TIGR01733">
    <property type="entry name" value="AA-adenyl-dom"/>
    <property type="match status" value="1"/>
</dbReference>
<sequence length="1055" mass="119356">MKIINKLSPAQVTGDQLLTIAKNERIHSIFEAIALEYPDAEAIVHQQQAITYKLLNEKANFVARCLLENGIEKSEIIAVKLDKGINLIVAILAIMKAGAAYLPIDPTYPAVRIKYMLEDSNVKYLITSSTYLGNHPEVNELNIEEQQGQLEDATSSHTDAHSLAYLIYTSGTTGNPKGVMVEHAGFINMCLYQIFTYGLGLNERVLQFASISFDASVYEIFIALLSGSTLVIIDKDTILNKKQFLAYIDRKEVTFLLLPPVFLNSLDRPDFKTVKTIVTAGEACNMADALYYSQKKSYFNAYGPTEASVCVCLYQVIPDQEYGKYIPIGKAIPNIRFYILNEDLDPVKEGETGELYIGGIGLAKGYINKPELTQKAFLHETKKLGERVYRAGDIVKRSEDGNLIIFGRKDDQVKILGHRIELGAIEHTLLQIATINNAHVCVFEHEGEKFVCAYFISSEQILGEHLRGKLLEKLPAFMVPQWFIQVPEFKMTQNGKIDKKALPSPFEIHDSLSIDSPETLKDTLGRVLDICKEMLGIQHLDGSDNFFLMGGHSLKAARLSALINKEFNVELSVSDIYKKPHITQIHDLIKTGRKSAYEAIVPAPTKKYYATSAAQKRMYIMNSTDKVDISYNVSIVLQFEEKVTKDTVVSALKTLSNRHDVLRTRFDIQFDEIVQQVLPEVTVNLLDGGIINLHELSQKAKRVVRPFDLKLAPILNVCYFEIAQGGVAVVFDTHHIIADGTSMGILINEFIRLLNQETLPELLLQYKDYAEWENSHYSKSEYFHEHEMYWLTIYKDIPKLRMPVEAKPEIQNFSGERLSFTIDKELSARLKSYAFTMDASIYQLLLSIYYLLLSKYTNQQDIVVGTAVANRRKEEVQQMMGMFVNTLALRATIPAEISFNQFVKNIKNMVLEAFDYQEYPFELLIAKLGLSGNDKKIPLIDTLFVVQNIDFFNNQAIPGLTLKYENATATSKFDFSFLIVEQKESFVLEVEYNTNIYSKDYVTQLAENFIALAGKAIVSPSALLEEITLIDNKKMSQLRTQLMAENTIEDVEFDI</sequence>
<dbReference type="EMBL" id="JAUKPO010000027">
    <property type="protein sequence ID" value="MDO1450225.1"/>
    <property type="molecule type" value="Genomic_DNA"/>
</dbReference>
<dbReference type="InterPro" id="IPR001242">
    <property type="entry name" value="Condensation_dom"/>
</dbReference>
<keyword evidence="3" id="KW-0597">Phosphoprotein</keyword>
<dbReference type="RefSeq" id="WP_302041027.1">
    <property type="nucleotide sequence ID" value="NZ_JAUKPO010000027.1"/>
</dbReference>
<dbReference type="InterPro" id="IPR020845">
    <property type="entry name" value="AMP-binding_CS"/>
</dbReference>
<dbReference type="InterPro" id="IPR045851">
    <property type="entry name" value="AMP-bd_C_sf"/>
</dbReference>
<dbReference type="InterPro" id="IPR036736">
    <property type="entry name" value="ACP-like_sf"/>
</dbReference>
<dbReference type="SUPFAM" id="SSF47336">
    <property type="entry name" value="ACP-like"/>
    <property type="match status" value="1"/>
</dbReference>
<dbReference type="PANTHER" id="PTHR45527:SF1">
    <property type="entry name" value="FATTY ACID SYNTHASE"/>
    <property type="match status" value="1"/>
</dbReference>
<dbReference type="Proteomes" id="UP001168528">
    <property type="component" value="Unassembled WGS sequence"/>
</dbReference>
<dbReference type="InterPro" id="IPR009081">
    <property type="entry name" value="PP-bd_ACP"/>
</dbReference>
<dbReference type="PROSITE" id="PS50075">
    <property type="entry name" value="CARRIER"/>
    <property type="match status" value="1"/>
</dbReference>
<dbReference type="Gene3D" id="2.30.38.10">
    <property type="entry name" value="Luciferase, Domain 3"/>
    <property type="match status" value="1"/>
</dbReference>
<dbReference type="PROSITE" id="PS00012">
    <property type="entry name" value="PHOSPHOPANTETHEINE"/>
    <property type="match status" value="1"/>
</dbReference>
<dbReference type="InterPro" id="IPR023213">
    <property type="entry name" value="CAT-like_dom_sf"/>
</dbReference>
<dbReference type="Gene3D" id="3.30.300.30">
    <property type="match status" value="1"/>
</dbReference>
<dbReference type="Gene3D" id="1.10.1200.10">
    <property type="entry name" value="ACP-like"/>
    <property type="match status" value="1"/>
</dbReference>
<accession>A0ABT8RDV2</accession>
<dbReference type="InterPro" id="IPR000873">
    <property type="entry name" value="AMP-dep_synth/lig_dom"/>
</dbReference>
<dbReference type="InterPro" id="IPR006162">
    <property type="entry name" value="Ppantetheine_attach_site"/>
</dbReference>
<dbReference type="InterPro" id="IPR010071">
    <property type="entry name" value="AA_adenyl_dom"/>
</dbReference>
<proteinExistence type="predicted"/>
<dbReference type="PANTHER" id="PTHR45527">
    <property type="entry name" value="NONRIBOSOMAL PEPTIDE SYNTHETASE"/>
    <property type="match status" value="1"/>
</dbReference>
<comment type="caution">
    <text evidence="5">The sequence shown here is derived from an EMBL/GenBank/DDBJ whole genome shotgun (WGS) entry which is preliminary data.</text>
</comment>
<dbReference type="Gene3D" id="3.30.559.10">
    <property type="entry name" value="Chloramphenicol acetyltransferase-like domain"/>
    <property type="match status" value="1"/>
</dbReference>
<gene>
    <name evidence="5" type="ORF">Q0590_28350</name>
</gene>
<keyword evidence="6" id="KW-1185">Reference proteome</keyword>
<name>A0ABT8RDV2_9BACT</name>
<dbReference type="CDD" id="cd05930">
    <property type="entry name" value="A_NRPS"/>
    <property type="match status" value="1"/>
</dbReference>
<protein>
    <submittedName>
        <fullName evidence="5">Amino acid adenylation domain-containing protein</fullName>
    </submittedName>
</protein>
<comment type="cofactor">
    <cofactor evidence="1">
        <name>pantetheine 4'-phosphate</name>
        <dbReference type="ChEBI" id="CHEBI:47942"/>
    </cofactor>
</comment>
<organism evidence="5 6">
    <name type="scientific">Rhodocytophaga aerolata</name>
    <dbReference type="NCBI Taxonomy" id="455078"/>
    <lineage>
        <taxon>Bacteria</taxon>
        <taxon>Pseudomonadati</taxon>
        <taxon>Bacteroidota</taxon>
        <taxon>Cytophagia</taxon>
        <taxon>Cytophagales</taxon>
        <taxon>Rhodocytophagaceae</taxon>
        <taxon>Rhodocytophaga</taxon>
    </lineage>
</organism>
<evidence type="ECO:0000259" key="4">
    <source>
        <dbReference type="PROSITE" id="PS50075"/>
    </source>
</evidence>
<dbReference type="SUPFAM" id="SSF52777">
    <property type="entry name" value="CoA-dependent acyltransferases"/>
    <property type="match status" value="2"/>
</dbReference>
<dbReference type="Pfam" id="PF00668">
    <property type="entry name" value="Condensation"/>
    <property type="match status" value="1"/>
</dbReference>
<dbReference type="Gene3D" id="3.30.559.30">
    <property type="entry name" value="Nonribosomal peptide synthetase, condensation domain"/>
    <property type="match status" value="1"/>
</dbReference>
<dbReference type="PROSITE" id="PS00455">
    <property type="entry name" value="AMP_BINDING"/>
    <property type="match status" value="1"/>
</dbReference>
<keyword evidence="2" id="KW-0596">Phosphopantetheine</keyword>
<evidence type="ECO:0000256" key="3">
    <source>
        <dbReference type="ARBA" id="ARBA00022553"/>
    </source>
</evidence>
<evidence type="ECO:0000256" key="1">
    <source>
        <dbReference type="ARBA" id="ARBA00001957"/>
    </source>
</evidence>